<dbReference type="NCBIfam" id="TIGR00229">
    <property type="entry name" value="sensory_box"/>
    <property type="match status" value="3"/>
</dbReference>
<dbReference type="AlphaFoldDB" id="A0A951PRH8"/>
<dbReference type="PROSITE" id="PS50112">
    <property type="entry name" value="PAS"/>
    <property type="match status" value="2"/>
</dbReference>
<dbReference type="InterPro" id="IPR003594">
    <property type="entry name" value="HATPase_dom"/>
</dbReference>
<dbReference type="Gene3D" id="2.10.70.100">
    <property type="match status" value="2"/>
</dbReference>
<dbReference type="SMART" id="SM00091">
    <property type="entry name" value="PAS"/>
    <property type="match status" value="3"/>
</dbReference>
<comment type="caution">
    <text evidence="3">The sequence shown here is derived from an EMBL/GenBank/DDBJ whole genome shotgun (WGS) entry which is preliminary data.</text>
</comment>
<protein>
    <submittedName>
        <fullName evidence="3">PAS domain-containing protein</fullName>
    </submittedName>
</protein>
<dbReference type="EMBL" id="JAHHIF010000062">
    <property type="protein sequence ID" value="MBW4548436.1"/>
    <property type="molecule type" value="Genomic_DNA"/>
</dbReference>
<dbReference type="SMART" id="SM00086">
    <property type="entry name" value="PAC"/>
    <property type="match status" value="3"/>
</dbReference>
<dbReference type="SUPFAM" id="SSF55874">
    <property type="entry name" value="ATPase domain of HSP90 chaperone/DNA topoisomerase II/histidine kinase"/>
    <property type="match status" value="1"/>
</dbReference>
<feature type="domain" description="PAS" evidence="1">
    <location>
        <begin position="111"/>
        <end position="184"/>
    </location>
</feature>
<feature type="domain" description="PAC" evidence="2">
    <location>
        <begin position="315"/>
        <end position="367"/>
    </location>
</feature>
<gene>
    <name evidence="3" type="ORF">KME25_28960</name>
</gene>
<dbReference type="InterPro" id="IPR000700">
    <property type="entry name" value="PAS-assoc_C"/>
</dbReference>
<name>A0A951PRH8_9CYAN</name>
<dbReference type="InterPro" id="IPR035965">
    <property type="entry name" value="PAS-like_dom_sf"/>
</dbReference>
<reference evidence="3" key="2">
    <citation type="journal article" date="2022" name="Microbiol. Resour. Announc.">
        <title>Metagenome Sequencing to Explore Phylogenomics of Terrestrial Cyanobacteria.</title>
        <authorList>
            <person name="Ward R.D."/>
            <person name="Stajich J.E."/>
            <person name="Johansen J.R."/>
            <person name="Huntemann M."/>
            <person name="Clum A."/>
            <person name="Foster B."/>
            <person name="Foster B."/>
            <person name="Roux S."/>
            <person name="Palaniappan K."/>
            <person name="Varghese N."/>
            <person name="Mukherjee S."/>
            <person name="Reddy T.B.K."/>
            <person name="Daum C."/>
            <person name="Copeland A."/>
            <person name="Chen I.A."/>
            <person name="Ivanova N.N."/>
            <person name="Kyrpides N.C."/>
            <person name="Shapiro N."/>
            <person name="Eloe-Fadrosh E.A."/>
            <person name="Pietrasiak N."/>
        </authorList>
    </citation>
    <scope>NUCLEOTIDE SEQUENCE</scope>
    <source>
        <strain evidence="3">CPER-KK1</strain>
    </source>
</reference>
<dbReference type="PANTHER" id="PTHR43065">
    <property type="entry name" value="SENSOR HISTIDINE KINASE"/>
    <property type="match status" value="1"/>
</dbReference>
<reference evidence="3" key="1">
    <citation type="submission" date="2021-05" db="EMBL/GenBank/DDBJ databases">
        <authorList>
            <person name="Pietrasiak N."/>
            <person name="Ward R."/>
            <person name="Stajich J.E."/>
            <person name="Kurbessoian T."/>
        </authorList>
    </citation>
    <scope>NUCLEOTIDE SEQUENCE</scope>
    <source>
        <strain evidence="3">CPER-KK1</strain>
    </source>
</reference>
<dbReference type="Gene3D" id="3.30.565.10">
    <property type="entry name" value="Histidine kinase-like ATPase, C-terminal domain"/>
    <property type="match status" value="1"/>
</dbReference>
<dbReference type="InterPro" id="IPR013655">
    <property type="entry name" value="PAS_fold_3"/>
</dbReference>
<dbReference type="InterPro" id="IPR000014">
    <property type="entry name" value="PAS"/>
</dbReference>
<sequence>MNLNLFFELSQELFCIHKSDGYFEPLNSAWENLLGWTQIEAGSRPWIEFVHPDDVQLSLSAWMQCTQEDVVEYENRYRHKNGSYCWLAWRMLRNRDGCVYAVAKNITAEKDAEKVRYLLSDAVNMGFWDWNIQTGAIIVSNNLEQLFGLAPNTFDGTFESFVATVHPNDRDRLHQATKHSLETGEDSEIEFRVIWTDGSIRWMESKGRFSFNEAGNPVRATGFNLDITERKLAEEHRRQSEEQLRLALEAANMGFWAWNIQTGTVTWSDNFKRIFGLPLDIEEGSYELFLSIVHPEDRERVHQASLSSFETGESGDIDYRIVWLDGSIHWIESMFQFFFDETGKPIRKTGIDLDVSERKLAELQLQESLREKEVLLQEIHHRVKNNLQVICSLMDLQSQYVPNPAMQEMFRESYNRVKTMALVHEKLYQYKNFARINFAEYIKSLTTDLFHAYGVNAGYINLELDIDKVSLNIDKAIPCALIINELVSNSLKHAFTNSKVRKISITLYTEENQHFILTVRDSGKGFPKDFNFNTTKSLGLQLVHVLTNQLEGTLEIGCRSGTEFRISFSELI</sequence>
<dbReference type="CDD" id="cd00130">
    <property type="entry name" value="PAS"/>
    <property type="match status" value="3"/>
</dbReference>
<dbReference type="InterPro" id="IPR001610">
    <property type="entry name" value="PAC"/>
</dbReference>
<dbReference type="Proteomes" id="UP000753908">
    <property type="component" value="Unassembled WGS sequence"/>
</dbReference>
<proteinExistence type="predicted"/>
<dbReference type="Pfam" id="PF08447">
    <property type="entry name" value="PAS_3"/>
    <property type="match status" value="3"/>
</dbReference>
<feature type="domain" description="PAS" evidence="1">
    <location>
        <begin position="240"/>
        <end position="312"/>
    </location>
</feature>
<dbReference type="PROSITE" id="PS50113">
    <property type="entry name" value="PAC"/>
    <property type="match status" value="2"/>
</dbReference>
<dbReference type="InterPro" id="IPR036890">
    <property type="entry name" value="HATPase_C_sf"/>
</dbReference>
<evidence type="ECO:0000313" key="3">
    <source>
        <dbReference type="EMBL" id="MBW4548436.1"/>
    </source>
</evidence>
<feature type="domain" description="PAC" evidence="2">
    <location>
        <begin position="187"/>
        <end position="239"/>
    </location>
</feature>
<evidence type="ECO:0000313" key="4">
    <source>
        <dbReference type="Proteomes" id="UP000753908"/>
    </source>
</evidence>
<evidence type="ECO:0000259" key="1">
    <source>
        <dbReference type="PROSITE" id="PS50112"/>
    </source>
</evidence>
<dbReference type="InterPro" id="IPR011495">
    <property type="entry name" value="Sig_transdc_His_kin_sub2_dim/P"/>
</dbReference>
<accession>A0A951PRH8</accession>
<dbReference type="Pfam" id="PF02518">
    <property type="entry name" value="HATPase_c"/>
    <property type="match status" value="1"/>
</dbReference>
<dbReference type="SMART" id="SM00387">
    <property type="entry name" value="HATPase_c"/>
    <property type="match status" value="1"/>
</dbReference>
<dbReference type="Gene3D" id="3.30.450.20">
    <property type="entry name" value="PAS domain"/>
    <property type="match status" value="3"/>
</dbReference>
<dbReference type="Pfam" id="PF07568">
    <property type="entry name" value="HisKA_2"/>
    <property type="match status" value="1"/>
</dbReference>
<organism evidence="3 4">
    <name type="scientific">Symplocastrum torsivum CPER-KK1</name>
    <dbReference type="NCBI Taxonomy" id="450513"/>
    <lineage>
        <taxon>Bacteria</taxon>
        <taxon>Bacillati</taxon>
        <taxon>Cyanobacteriota</taxon>
        <taxon>Cyanophyceae</taxon>
        <taxon>Oscillatoriophycideae</taxon>
        <taxon>Oscillatoriales</taxon>
        <taxon>Microcoleaceae</taxon>
        <taxon>Symplocastrum</taxon>
    </lineage>
</organism>
<evidence type="ECO:0000259" key="2">
    <source>
        <dbReference type="PROSITE" id="PS50113"/>
    </source>
</evidence>
<dbReference type="PANTHER" id="PTHR43065:SF23">
    <property type="entry name" value="SENSOR HISTIDINE KINASE PDTAS"/>
    <property type="match status" value="1"/>
</dbReference>
<dbReference type="SUPFAM" id="SSF55785">
    <property type="entry name" value="PYP-like sensor domain (PAS domain)"/>
    <property type="match status" value="3"/>
</dbReference>